<evidence type="ECO:0000256" key="6">
    <source>
        <dbReference type="SAM" id="Phobius"/>
    </source>
</evidence>
<keyword evidence="4" id="KW-0732">Signal</keyword>
<keyword evidence="3" id="KW-0964">Secreted</keyword>
<dbReference type="PANTHER" id="PTHR13234">
    <property type="entry name" value="GAMMA-INTERFERON INDUCIBLE LYSOSOMAL THIOL REDUCTASE GILT"/>
    <property type="match status" value="1"/>
</dbReference>
<accession>A0A2B7XE23</accession>
<keyword evidence="8" id="KW-1185">Reference proteome</keyword>
<keyword evidence="6" id="KW-1133">Transmembrane helix</keyword>
<dbReference type="GO" id="GO:0005576">
    <property type="term" value="C:extracellular region"/>
    <property type="evidence" value="ECO:0007669"/>
    <property type="project" value="UniProtKB-SubCell"/>
</dbReference>
<gene>
    <name evidence="7" type="ORF">GX51_02051</name>
</gene>
<dbReference type="Pfam" id="PF03227">
    <property type="entry name" value="GILT"/>
    <property type="match status" value="1"/>
</dbReference>
<evidence type="ECO:0000313" key="8">
    <source>
        <dbReference type="Proteomes" id="UP000224080"/>
    </source>
</evidence>
<dbReference type="AlphaFoldDB" id="A0A2B7XE23"/>
<sequence length="301" mass="33171">MWDAEKHRAGELAPRSSSRRTIYRLFRRSLILSCISLIIFVLIRGIHVPSEYIDKFKQANVGHQTAESASPLRGNNYNGAPAAVNGRVPLEAHIMSKCPDAKYCIEELIVPAMAQVHDKVDFRLSFIGSVSNKSSDVSCMHGPGECVGNMLMLCAANLPFPPGSKTQNKTPVVRSLGFANCLLASYTKIPERELVEDCALEFGLDFGALNACVSRQVDEADDKRAGIDDPDKDKISGLALLRTDFKRNAALGIKKSCTVRVNEKIWCIRDGHEWKDCQPHGDETSTLVDEINRLHDNSGSS</sequence>
<evidence type="ECO:0000256" key="2">
    <source>
        <dbReference type="ARBA" id="ARBA00005679"/>
    </source>
</evidence>
<dbReference type="STRING" id="2060905.A0A2B7XE23"/>
<evidence type="ECO:0000313" key="7">
    <source>
        <dbReference type="EMBL" id="PGH07011.1"/>
    </source>
</evidence>
<comment type="caution">
    <text evidence="7">The sequence shown here is derived from an EMBL/GenBank/DDBJ whole genome shotgun (WGS) entry which is preliminary data.</text>
</comment>
<evidence type="ECO:0000256" key="5">
    <source>
        <dbReference type="ARBA" id="ARBA00023180"/>
    </source>
</evidence>
<protein>
    <recommendedName>
        <fullName evidence="9">Gamma interferon inducible lysosomal thiol reductase GILT</fullName>
    </recommendedName>
</protein>
<comment type="similarity">
    <text evidence="2">Belongs to the GILT family.</text>
</comment>
<feature type="transmembrane region" description="Helical" evidence="6">
    <location>
        <begin position="25"/>
        <end position="46"/>
    </location>
</feature>
<dbReference type="OrthoDB" id="958254at2759"/>
<name>A0A2B7XE23_9EURO</name>
<organism evidence="7 8">
    <name type="scientific">Blastomyces parvus</name>
    <dbReference type="NCBI Taxonomy" id="2060905"/>
    <lineage>
        <taxon>Eukaryota</taxon>
        <taxon>Fungi</taxon>
        <taxon>Dikarya</taxon>
        <taxon>Ascomycota</taxon>
        <taxon>Pezizomycotina</taxon>
        <taxon>Eurotiomycetes</taxon>
        <taxon>Eurotiomycetidae</taxon>
        <taxon>Onygenales</taxon>
        <taxon>Ajellomycetaceae</taxon>
        <taxon>Blastomyces</taxon>
    </lineage>
</organism>
<reference evidence="7 8" key="1">
    <citation type="submission" date="2017-10" db="EMBL/GenBank/DDBJ databases">
        <title>Comparative genomics in systemic dimorphic fungi from Ajellomycetaceae.</title>
        <authorList>
            <person name="Munoz J.F."/>
            <person name="Mcewen J.G."/>
            <person name="Clay O.K."/>
            <person name="Cuomo C.A."/>
        </authorList>
    </citation>
    <scope>NUCLEOTIDE SEQUENCE [LARGE SCALE GENOMIC DNA]</scope>
    <source>
        <strain evidence="7 8">UAMH130</strain>
    </source>
</reference>
<keyword evidence="6" id="KW-0812">Transmembrane</keyword>
<keyword evidence="5" id="KW-0325">Glycoprotein</keyword>
<evidence type="ECO:0000256" key="3">
    <source>
        <dbReference type="ARBA" id="ARBA00022525"/>
    </source>
</evidence>
<dbReference type="InterPro" id="IPR004911">
    <property type="entry name" value="Interferon-induced_GILT"/>
</dbReference>
<proteinExistence type="inferred from homology"/>
<evidence type="ECO:0000256" key="4">
    <source>
        <dbReference type="ARBA" id="ARBA00022729"/>
    </source>
</evidence>
<evidence type="ECO:0000256" key="1">
    <source>
        <dbReference type="ARBA" id="ARBA00004613"/>
    </source>
</evidence>
<comment type="subcellular location">
    <subcellularLocation>
        <location evidence="1">Secreted</location>
    </subcellularLocation>
</comment>
<evidence type="ECO:0008006" key="9">
    <source>
        <dbReference type="Google" id="ProtNLM"/>
    </source>
</evidence>
<dbReference type="EMBL" id="PDNC01000017">
    <property type="protein sequence ID" value="PGH07011.1"/>
    <property type="molecule type" value="Genomic_DNA"/>
</dbReference>
<keyword evidence="6" id="KW-0472">Membrane</keyword>
<dbReference type="PANTHER" id="PTHR13234:SF8">
    <property type="entry name" value="GAMMA-INTERFERON-INDUCIBLE LYSOSOMAL THIOL REDUCTASE"/>
    <property type="match status" value="1"/>
</dbReference>
<dbReference type="GO" id="GO:0016671">
    <property type="term" value="F:oxidoreductase activity, acting on a sulfur group of donors, disulfide as acceptor"/>
    <property type="evidence" value="ECO:0007669"/>
    <property type="project" value="InterPro"/>
</dbReference>
<dbReference type="Proteomes" id="UP000224080">
    <property type="component" value="Unassembled WGS sequence"/>
</dbReference>